<organism evidence="4 5">
    <name type="scientific">Durusdinium trenchii</name>
    <dbReference type="NCBI Taxonomy" id="1381693"/>
    <lineage>
        <taxon>Eukaryota</taxon>
        <taxon>Sar</taxon>
        <taxon>Alveolata</taxon>
        <taxon>Dinophyceae</taxon>
        <taxon>Suessiales</taxon>
        <taxon>Symbiodiniaceae</taxon>
        <taxon>Durusdinium</taxon>
    </lineage>
</organism>
<dbReference type="SUPFAM" id="SSF103511">
    <property type="entry name" value="Chlorophyll a-b binding protein"/>
    <property type="match status" value="1"/>
</dbReference>
<name>A0ABP0N0H6_9DINO</name>
<evidence type="ECO:0000256" key="1">
    <source>
        <dbReference type="ARBA" id="ARBA00004229"/>
    </source>
</evidence>
<proteinExistence type="predicted"/>
<keyword evidence="5" id="KW-1185">Reference proteome</keyword>
<dbReference type="InterPro" id="IPR022796">
    <property type="entry name" value="Chloroa_b-bind"/>
</dbReference>
<reference evidence="4 5" key="1">
    <citation type="submission" date="2024-02" db="EMBL/GenBank/DDBJ databases">
        <authorList>
            <person name="Chen Y."/>
            <person name="Shah S."/>
            <person name="Dougan E. K."/>
            <person name="Thang M."/>
            <person name="Chan C."/>
        </authorList>
    </citation>
    <scope>NUCLEOTIDE SEQUENCE [LARGE SCALE GENOMIC DNA]</scope>
</reference>
<dbReference type="Pfam" id="PF00504">
    <property type="entry name" value="Chloroa_b-bind"/>
    <property type="match status" value="1"/>
</dbReference>
<dbReference type="Gene3D" id="1.10.3460.10">
    <property type="entry name" value="Chlorophyll a/b binding protein domain"/>
    <property type="match status" value="1"/>
</dbReference>
<evidence type="ECO:0000313" key="5">
    <source>
        <dbReference type="Proteomes" id="UP001642464"/>
    </source>
</evidence>
<keyword evidence="2" id="KW-0150">Chloroplast</keyword>
<keyword evidence="3" id="KW-0934">Plastid</keyword>
<sequence>ARASFNEPGCVSESCSSCSIFGQRLTIFLYFPKAMASTSRTTVAAAAGAAALLSGASFVSAPATTTSNLRASASAPSQASSRASQTASWALAGVAVAATGRRAAALVGVKPRLVTLNAFENELGVQAPVGFWDPAGFTADGSVENFKRRRQTELKHG</sequence>
<feature type="non-terminal residue" evidence="4">
    <location>
        <position position="1"/>
    </location>
</feature>
<feature type="non-terminal residue" evidence="4">
    <location>
        <position position="157"/>
    </location>
</feature>
<accession>A0ABP0N0H6</accession>
<gene>
    <name evidence="4" type="ORF">SCF082_LOCUS30763</name>
</gene>
<comment type="caution">
    <text evidence="4">The sequence shown here is derived from an EMBL/GenBank/DDBJ whole genome shotgun (WGS) entry which is preliminary data.</text>
</comment>
<comment type="subcellular location">
    <subcellularLocation>
        <location evidence="1">Plastid</location>
        <location evidence="1">Chloroplast</location>
    </subcellularLocation>
</comment>
<protein>
    <submittedName>
        <fullName evidence="4">Caroteno-chlorophyll a-c-binding protein</fullName>
    </submittedName>
</protein>
<evidence type="ECO:0000256" key="3">
    <source>
        <dbReference type="ARBA" id="ARBA00022640"/>
    </source>
</evidence>
<evidence type="ECO:0000256" key="2">
    <source>
        <dbReference type="ARBA" id="ARBA00022528"/>
    </source>
</evidence>
<dbReference type="Proteomes" id="UP001642464">
    <property type="component" value="Unassembled WGS sequence"/>
</dbReference>
<evidence type="ECO:0000313" key="4">
    <source>
        <dbReference type="EMBL" id="CAK9057270.1"/>
    </source>
</evidence>
<dbReference type="EMBL" id="CAXAMM010025560">
    <property type="protein sequence ID" value="CAK9057270.1"/>
    <property type="molecule type" value="Genomic_DNA"/>
</dbReference>